<evidence type="ECO:0000313" key="4">
    <source>
        <dbReference type="Proteomes" id="UP000238081"/>
    </source>
</evidence>
<comment type="caution">
    <text evidence="3">The sequence shown here is derived from an EMBL/GenBank/DDBJ whole genome shotgun (WGS) entry which is preliminary data.</text>
</comment>
<reference evidence="1 5" key="2">
    <citation type="submission" date="2019-07" db="EMBL/GenBank/DDBJ databases">
        <title>Whole genome shotgun sequence of Clostridium butyricum NBRC 3858.</title>
        <authorList>
            <person name="Hosoyama A."/>
            <person name="Uohara A."/>
            <person name="Ohji S."/>
            <person name="Ichikawa N."/>
        </authorList>
    </citation>
    <scope>NUCLEOTIDE SEQUENCE [LARGE SCALE GENOMIC DNA]</scope>
    <source>
        <strain evidence="1 5">NBRC 3858</strain>
    </source>
</reference>
<proteinExistence type="predicted"/>
<keyword evidence="3" id="KW-0946">Virion</keyword>
<dbReference type="Proteomes" id="UP000238081">
    <property type="component" value="Unassembled WGS sequence"/>
</dbReference>
<dbReference type="EMBL" id="BKBC01000008">
    <property type="protein sequence ID" value="GEQ20369.1"/>
    <property type="molecule type" value="Genomic_DNA"/>
</dbReference>
<evidence type="ECO:0000313" key="2">
    <source>
        <dbReference type="EMBL" id="NAS19698.1"/>
    </source>
</evidence>
<reference evidence="3 4" key="1">
    <citation type="submission" date="2016-01" db="EMBL/GenBank/DDBJ databases">
        <title>Characterization of the Clostridium difficile lineages that are prevalent in Hong Kong and China.</title>
        <authorList>
            <person name="Kwok J.S.-L."/>
            <person name="Lam W.-Y."/>
            <person name="Ip M."/>
            <person name="Chan T.-F."/>
            <person name="Hawkey P.M."/>
            <person name="Tsui S.K.-W."/>
        </authorList>
    </citation>
    <scope>NUCLEOTIDE SEQUENCE [LARGE SCALE GENOMIC DNA]</scope>
    <source>
        <strain evidence="3 4">300064</strain>
    </source>
</reference>
<dbReference type="Proteomes" id="UP000474042">
    <property type="component" value="Unassembled WGS sequence"/>
</dbReference>
<organism evidence="3 4">
    <name type="scientific">Clostridium butyricum</name>
    <dbReference type="NCBI Taxonomy" id="1492"/>
    <lineage>
        <taxon>Bacteria</taxon>
        <taxon>Bacillati</taxon>
        <taxon>Bacillota</taxon>
        <taxon>Clostridia</taxon>
        <taxon>Eubacteriales</taxon>
        <taxon>Clostridiaceae</taxon>
        <taxon>Clostridium</taxon>
    </lineage>
</organism>
<evidence type="ECO:0000313" key="1">
    <source>
        <dbReference type="EMBL" id="GEQ20369.1"/>
    </source>
</evidence>
<reference evidence="2 6" key="3">
    <citation type="submission" date="2020-01" db="EMBL/GenBank/DDBJ databases">
        <title>Genome sequence of a 1,3-propanediol producer, Clostridium butyricum S3.</title>
        <authorList>
            <person name="Zhou J."/>
        </authorList>
    </citation>
    <scope>NUCLEOTIDE SEQUENCE [LARGE SCALE GENOMIC DNA]</scope>
    <source>
        <strain evidence="2 6">S3</strain>
    </source>
</reference>
<dbReference type="Proteomes" id="UP000321089">
    <property type="component" value="Unassembled WGS sequence"/>
</dbReference>
<dbReference type="AlphaFoldDB" id="A0A2S7FDQ9"/>
<name>A0A2S7FDQ9_CLOBU</name>
<protein>
    <submittedName>
        <fullName evidence="3">Envelope glycoprotein</fullName>
    </submittedName>
</protein>
<evidence type="ECO:0000313" key="5">
    <source>
        <dbReference type="Proteomes" id="UP000321089"/>
    </source>
</evidence>
<dbReference type="RefSeq" id="WP_003413397.1">
    <property type="nucleotide sequence ID" value="NZ_BKBB01000006.1"/>
</dbReference>
<keyword evidence="3" id="KW-0261">Viral envelope protein</keyword>
<dbReference type="EMBL" id="WOFV02000093">
    <property type="protein sequence ID" value="NAS19698.1"/>
    <property type="molecule type" value="Genomic_DNA"/>
</dbReference>
<dbReference type="KEGG" id="cbut:ATN24_18980"/>
<accession>A0A2S7FDQ9</accession>
<evidence type="ECO:0000313" key="6">
    <source>
        <dbReference type="Proteomes" id="UP000474042"/>
    </source>
</evidence>
<evidence type="ECO:0000313" key="3">
    <source>
        <dbReference type="EMBL" id="PPV16755.1"/>
    </source>
</evidence>
<gene>
    <name evidence="3" type="ORF">AWN73_09570</name>
    <name evidence="1" type="ORF">CBU02nite_08750</name>
    <name evidence="2" type="ORF">GND98_018060</name>
</gene>
<dbReference type="EMBL" id="LRDH01000067">
    <property type="protein sequence ID" value="PPV16755.1"/>
    <property type="molecule type" value="Genomic_DNA"/>
</dbReference>
<sequence length="79" mass="9381">MNGRYLINLIESYCNKNGNDINKVYEKLGTYYQDSYGTNIVMEMEEKGQHDIVHYLENKGQGFIDRYVALFNQYKNELK</sequence>